<gene>
    <name evidence="2" type="ORF">CSX02_12610</name>
</gene>
<dbReference type="Proteomes" id="UP000224563">
    <property type="component" value="Unassembled WGS sequence"/>
</dbReference>
<proteinExistence type="predicted"/>
<reference evidence="2 3" key="2">
    <citation type="submission" date="2017-10" db="EMBL/GenBank/DDBJ databases">
        <authorList>
            <person name="Banno H."/>
            <person name="Chua N.-H."/>
        </authorList>
    </citation>
    <scope>NUCLEOTIDE SEQUENCE [LARGE SCALE GENOMIC DNA]</scope>
    <source>
        <strain evidence="2 3">JK623</strain>
    </source>
</reference>
<evidence type="ECO:0000313" key="2">
    <source>
        <dbReference type="EMBL" id="PHU36416.1"/>
    </source>
</evidence>
<dbReference type="EMBL" id="PDYG01000134">
    <property type="protein sequence ID" value="PHU36416.1"/>
    <property type="molecule type" value="Genomic_DNA"/>
</dbReference>
<sequence length="245" mass="28354">MKKYLFYSIPFLVVMLVTGLICRFSIHQTNLDDYNVAFIWEQEKDESDDAKEESSFNLVDNVIEVWQEDLNPEMTPYVFTATCLSEPVVDACVVDQLVRVEKVISGDDVTEGEEFYLSSYNVGLMGDAETEHELNRAVTSLNMGFTNFMKVGKEYLVFVQYFSYSHELKKQFAITGEALATTYFALEDDKCEPVSKAQVVDDETGHYVKYSDVKDYEYFVGSEEIKKKLYDEKHKIIEKYLRDAF</sequence>
<organism evidence="2 3">
    <name type="scientific">Agathobacter ruminis</name>
    <dbReference type="NCBI Taxonomy" id="1712665"/>
    <lineage>
        <taxon>Bacteria</taxon>
        <taxon>Bacillati</taxon>
        <taxon>Bacillota</taxon>
        <taxon>Clostridia</taxon>
        <taxon>Lachnospirales</taxon>
        <taxon>Lachnospiraceae</taxon>
        <taxon>Agathobacter</taxon>
    </lineage>
</organism>
<keyword evidence="3" id="KW-1185">Reference proteome</keyword>
<evidence type="ECO:0000313" key="3">
    <source>
        <dbReference type="Proteomes" id="UP000224563"/>
    </source>
</evidence>
<accession>A0A2G3DZF5</accession>
<dbReference type="AlphaFoldDB" id="A0A2G3DZF5"/>
<evidence type="ECO:0000256" key="1">
    <source>
        <dbReference type="SAM" id="Phobius"/>
    </source>
</evidence>
<keyword evidence="1" id="KW-1133">Transmembrane helix</keyword>
<reference evidence="2 3" key="1">
    <citation type="submission" date="2017-10" db="EMBL/GenBank/DDBJ databases">
        <title>Resolving the taxonomy of Roseburia spp., Eubacterium rectale and Agathobacter spp. through phylogenomic analysis.</title>
        <authorList>
            <person name="Sheridan P.O."/>
            <person name="Walker A.W."/>
            <person name="Duncan S.H."/>
            <person name="Scott K.P."/>
            <person name="Toole P.W.O."/>
            <person name="Luis P."/>
            <person name="Flint H.J."/>
        </authorList>
    </citation>
    <scope>NUCLEOTIDE SEQUENCE [LARGE SCALE GENOMIC DNA]</scope>
    <source>
        <strain evidence="2 3">JK623</strain>
    </source>
</reference>
<feature type="transmembrane region" description="Helical" evidence="1">
    <location>
        <begin position="6"/>
        <end position="26"/>
    </location>
</feature>
<keyword evidence="1" id="KW-0812">Transmembrane</keyword>
<dbReference type="RefSeq" id="WP_099386941.1">
    <property type="nucleotide sequence ID" value="NZ_JANSWH010000041.1"/>
</dbReference>
<keyword evidence="1" id="KW-0472">Membrane</keyword>
<protein>
    <submittedName>
        <fullName evidence="2">Uncharacterized protein</fullName>
    </submittedName>
</protein>
<comment type="caution">
    <text evidence="2">The sequence shown here is derived from an EMBL/GenBank/DDBJ whole genome shotgun (WGS) entry which is preliminary data.</text>
</comment>
<name>A0A2G3DZF5_9FIRM</name>